<reference evidence="2" key="1">
    <citation type="submission" date="2022-11" db="UniProtKB">
        <authorList>
            <consortium name="WormBaseParasite"/>
        </authorList>
    </citation>
    <scope>IDENTIFICATION</scope>
</reference>
<evidence type="ECO:0000313" key="1">
    <source>
        <dbReference type="Proteomes" id="UP000887565"/>
    </source>
</evidence>
<organism evidence="1 2">
    <name type="scientific">Romanomermis culicivorax</name>
    <name type="common">Nematode worm</name>
    <dbReference type="NCBI Taxonomy" id="13658"/>
    <lineage>
        <taxon>Eukaryota</taxon>
        <taxon>Metazoa</taxon>
        <taxon>Ecdysozoa</taxon>
        <taxon>Nematoda</taxon>
        <taxon>Enoplea</taxon>
        <taxon>Dorylaimia</taxon>
        <taxon>Mermithida</taxon>
        <taxon>Mermithoidea</taxon>
        <taxon>Mermithidae</taxon>
        <taxon>Romanomermis</taxon>
    </lineage>
</organism>
<accession>A0A915KCQ2</accession>
<evidence type="ECO:0000313" key="2">
    <source>
        <dbReference type="WBParaSite" id="nRc.2.0.1.t36558-RA"/>
    </source>
</evidence>
<dbReference type="Proteomes" id="UP000887565">
    <property type="component" value="Unplaced"/>
</dbReference>
<sequence>AHLYLTFPTERNGIQSTERNQTKRKFAFRLVRFEVTVGRFPQNCSYPLRPKIDFQAERFKPLMIYFFLFRSVGKPKYK</sequence>
<name>A0A915KCQ2_ROMCU</name>
<dbReference type="WBParaSite" id="nRc.2.0.1.t36558-RA">
    <property type="protein sequence ID" value="nRc.2.0.1.t36558-RA"/>
    <property type="gene ID" value="nRc.2.0.1.g36558"/>
</dbReference>
<protein>
    <submittedName>
        <fullName evidence="2">Ovule protein</fullName>
    </submittedName>
</protein>
<proteinExistence type="predicted"/>
<keyword evidence="1" id="KW-1185">Reference proteome</keyword>
<dbReference type="AlphaFoldDB" id="A0A915KCQ2"/>